<evidence type="ECO:0000313" key="2">
    <source>
        <dbReference type="Proteomes" id="UP000580250"/>
    </source>
</evidence>
<organism evidence="1 2">
    <name type="scientific">Meloidogyne enterolobii</name>
    <name type="common">Root-knot nematode worm</name>
    <name type="synonym">Meloidogyne mayaguensis</name>
    <dbReference type="NCBI Taxonomy" id="390850"/>
    <lineage>
        <taxon>Eukaryota</taxon>
        <taxon>Metazoa</taxon>
        <taxon>Ecdysozoa</taxon>
        <taxon>Nematoda</taxon>
        <taxon>Chromadorea</taxon>
        <taxon>Rhabditida</taxon>
        <taxon>Tylenchina</taxon>
        <taxon>Tylenchomorpha</taxon>
        <taxon>Tylenchoidea</taxon>
        <taxon>Meloidogynidae</taxon>
        <taxon>Meloidogyninae</taxon>
        <taxon>Meloidogyne</taxon>
    </lineage>
</organism>
<reference evidence="1 2" key="1">
    <citation type="submission" date="2020-08" db="EMBL/GenBank/DDBJ databases">
        <authorList>
            <person name="Koutsovoulos G."/>
            <person name="Danchin GJ E."/>
        </authorList>
    </citation>
    <scope>NUCLEOTIDE SEQUENCE [LARGE SCALE GENOMIC DNA]</scope>
</reference>
<dbReference type="EMBL" id="CAJEWN010001069">
    <property type="protein sequence ID" value="CAD2193939.1"/>
    <property type="molecule type" value="Genomic_DNA"/>
</dbReference>
<comment type="caution">
    <text evidence="1">The sequence shown here is derived from an EMBL/GenBank/DDBJ whole genome shotgun (WGS) entry which is preliminary data.</text>
</comment>
<sequence length="43" mass="4979">MLRKTLIALYCTQHQLLSAQLLLVFCNANLKNYVSTPFNEIDH</sequence>
<accession>A0A6V7X3X0</accession>
<protein>
    <submittedName>
        <fullName evidence="1">Uncharacterized protein</fullName>
    </submittedName>
</protein>
<name>A0A6V7X3X0_MELEN</name>
<gene>
    <name evidence="1" type="ORF">MENT_LOCUS46920</name>
</gene>
<dbReference type="Proteomes" id="UP000580250">
    <property type="component" value="Unassembled WGS sequence"/>
</dbReference>
<evidence type="ECO:0000313" key="1">
    <source>
        <dbReference type="EMBL" id="CAD2193939.1"/>
    </source>
</evidence>
<proteinExistence type="predicted"/>
<dbReference type="AlphaFoldDB" id="A0A6V7X3X0"/>